<dbReference type="InterPro" id="IPR050141">
    <property type="entry name" value="GCL_type2/YbdK_subfam"/>
</dbReference>
<keyword evidence="2 4" id="KW-0547">Nucleotide-binding</keyword>
<keyword evidence="3 4" id="KW-0067">ATP-binding</keyword>
<keyword evidence="1 4" id="KW-0436">Ligase</keyword>
<dbReference type="PANTHER" id="PTHR36510:SF1">
    <property type="entry name" value="GLUTAMATE--CYSTEINE LIGASE 2-RELATED"/>
    <property type="match status" value="1"/>
</dbReference>
<comment type="caution">
    <text evidence="5">The sequence shown here is derived from an EMBL/GenBank/DDBJ whole genome shotgun (WGS) entry which is preliminary data.</text>
</comment>
<dbReference type="InterPro" id="IPR011793">
    <property type="entry name" value="YbdK"/>
</dbReference>
<dbReference type="GO" id="GO:0005524">
    <property type="term" value="F:ATP binding"/>
    <property type="evidence" value="ECO:0007669"/>
    <property type="project" value="UniProtKB-KW"/>
</dbReference>
<evidence type="ECO:0000256" key="3">
    <source>
        <dbReference type="ARBA" id="ARBA00022840"/>
    </source>
</evidence>
<dbReference type="Proteomes" id="UP001141619">
    <property type="component" value="Unassembled WGS sequence"/>
</dbReference>
<dbReference type="AlphaFoldDB" id="A0A9X3Z6W9"/>
<dbReference type="NCBIfam" id="NF010040">
    <property type="entry name" value="PRK13516.1"/>
    <property type="match status" value="1"/>
</dbReference>
<sequence>MPLESFTTSESLTVGVELELQLVNLTSFDLTSASTDMLHLLRRAPFPGNVTPEITESMIEICTDVQRNYDGILNQLRDIRDKLVLAGDRLNVGVCGGGSHPFQRWFERQIFPKPRFKEVSILYGYLAKQFTVYGQHVHIGCRSGDEALYLLHALNRYVPHFIALSASSPYFQGVDTLFNSSRLNTVYAFPLSGTAPFILNWDEFTSDYFAKMEHTGVVNSMKDFYWDIRPKPEYGTIELRVCDTPLTVEKAAALACYLQALCKYLLDGNEPPPERDDYLVYTYNRFQACRFGLEGTLVHPRSKETLSLREDVLTTLRHIEPYFKDLASLGAAEHLIAMTHDGSDARYLRGQYEMQNSLEGVVDAALGKFRGRVKDGCPGQARA</sequence>
<dbReference type="SUPFAM" id="SSF55931">
    <property type="entry name" value="Glutamine synthetase/guanido kinase"/>
    <property type="match status" value="1"/>
</dbReference>
<evidence type="ECO:0000313" key="6">
    <source>
        <dbReference type="Proteomes" id="UP001141619"/>
    </source>
</evidence>
<dbReference type="GO" id="GO:0004357">
    <property type="term" value="F:glutamate-cysteine ligase activity"/>
    <property type="evidence" value="ECO:0007669"/>
    <property type="project" value="UniProtKB-EC"/>
</dbReference>
<organism evidence="5 6">
    <name type="scientific">Govanella unica</name>
    <dbReference type="NCBI Taxonomy" id="2975056"/>
    <lineage>
        <taxon>Bacteria</taxon>
        <taxon>Pseudomonadati</taxon>
        <taxon>Pseudomonadota</taxon>
        <taxon>Alphaproteobacteria</taxon>
        <taxon>Emcibacterales</taxon>
        <taxon>Govanellaceae</taxon>
        <taxon>Govanella</taxon>
    </lineage>
</organism>
<protein>
    <recommendedName>
        <fullName evidence="4">Putative glutamate--cysteine ligase 2</fullName>
        <ecNumber evidence="4">6.3.2.2</ecNumber>
    </recommendedName>
    <alternativeName>
        <fullName evidence="4">Gamma-glutamylcysteine synthetase 2</fullName>
        <shortName evidence="4">GCS 2</shortName>
        <shortName evidence="4">Gamma-GCS 2</shortName>
    </alternativeName>
</protein>
<dbReference type="PANTHER" id="PTHR36510">
    <property type="entry name" value="GLUTAMATE--CYSTEINE LIGASE 2-RELATED"/>
    <property type="match status" value="1"/>
</dbReference>
<proteinExistence type="inferred from homology"/>
<evidence type="ECO:0000256" key="4">
    <source>
        <dbReference type="HAMAP-Rule" id="MF_01609"/>
    </source>
</evidence>
<dbReference type="RefSeq" id="WP_274943335.1">
    <property type="nucleotide sequence ID" value="NZ_JANWOI010000002.1"/>
</dbReference>
<dbReference type="NCBIfam" id="TIGR02050">
    <property type="entry name" value="gshA_cyan_rel"/>
    <property type="match status" value="1"/>
</dbReference>
<comment type="catalytic activity">
    <reaction evidence="4">
        <text>L-cysteine + L-glutamate + ATP = gamma-L-glutamyl-L-cysteine + ADP + phosphate + H(+)</text>
        <dbReference type="Rhea" id="RHEA:13285"/>
        <dbReference type="ChEBI" id="CHEBI:15378"/>
        <dbReference type="ChEBI" id="CHEBI:29985"/>
        <dbReference type="ChEBI" id="CHEBI:30616"/>
        <dbReference type="ChEBI" id="CHEBI:35235"/>
        <dbReference type="ChEBI" id="CHEBI:43474"/>
        <dbReference type="ChEBI" id="CHEBI:58173"/>
        <dbReference type="ChEBI" id="CHEBI:456216"/>
        <dbReference type="EC" id="6.3.2.2"/>
    </reaction>
</comment>
<dbReference type="EC" id="6.3.2.2" evidence="4"/>
<reference evidence="5" key="2">
    <citation type="journal article" date="2023" name="Syst. Appl. Microbiol.">
        <title>Govania unica gen. nov., sp. nov., a rare biosphere bacterium that represents a novel family in the class Alphaproteobacteria.</title>
        <authorList>
            <person name="Vandamme P."/>
            <person name="Peeters C."/>
            <person name="Hettiarachchi A."/>
            <person name="Cnockaert M."/>
            <person name="Carlier A."/>
        </authorList>
    </citation>
    <scope>NUCLEOTIDE SEQUENCE</scope>
    <source>
        <strain evidence="5">LMG 31809</strain>
    </source>
</reference>
<dbReference type="HAMAP" id="MF_01609">
    <property type="entry name" value="Glu_cys_ligase_2"/>
    <property type="match status" value="1"/>
</dbReference>
<dbReference type="InterPro" id="IPR014746">
    <property type="entry name" value="Gln_synth/guanido_kin_cat_dom"/>
</dbReference>
<dbReference type="GO" id="GO:0042398">
    <property type="term" value="P:modified amino acid biosynthetic process"/>
    <property type="evidence" value="ECO:0007669"/>
    <property type="project" value="InterPro"/>
</dbReference>
<dbReference type="EMBL" id="JANWOI010000002">
    <property type="protein sequence ID" value="MDA5193635.1"/>
    <property type="molecule type" value="Genomic_DNA"/>
</dbReference>
<dbReference type="Pfam" id="PF04107">
    <property type="entry name" value="GCS2"/>
    <property type="match status" value="1"/>
</dbReference>
<keyword evidence="6" id="KW-1185">Reference proteome</keyword>
<evidence type="ECO:0000256" key="2">
    <source>
        <dbReference type="ARBA" id="ARBA00022741"/>
    </source>
</evidence>
<evidence type="ECO:0000256" key="1">
    <source>
        <dbReference type="ARBA" id="ARBA00022598"/>
    </source>
</evidence>
<name>A0A9X3Z6W9_9PROT</name>
<accession>A0A9X3Z6W9</accession>
<gene>
    <name evidence="5" type="ORF">NYP16_06660</name>
</gene>
<reference evidence="5" key="1">
    <citation type="submission" date="2022-08" db="EMBL/GenBank/DDBJ databases">
        <authorList>
            <person name="Vandamme P."/>
            <person name="Hettiarachchi A."/>
            <person name="Peeters C."/>
            <person name="Cnockaert M."/>
            <person name="Carlier A."/>
        </authorList>
    </citation>
    <scope>NUCLEOTIDE SEQUENCE</scope>
    <source>
        <strain evidence="5">LMG 31809</strain>
    </source>
</reference>
<dbReference type="Gene3D" id="3.30.590.20">
    <property type="match status" value="1"/>
</dbReference>
<comment type="function">
    <text evidence="4">ATP-dependent carboxylate-amine ligase which exhibits weak glutamate--cysteine ligase activity.</text>
</comment>
<comment type="similarity">
    <text evidence="4">Belongs to the glutamate--cysteine ligase type 2 family. YbdK subfamily.</text>
</comment>
<evidence type="ECO:0000313" key="5">
    <source>
        <dbReference type="EMBL" id="MDA5193635.1"/>
    </source>
</evidence>
<dbReference type="InterPro" id="IPR006336">
    <property type="entry name" value="GCS2"/>
</dbReference>